<gene>
    <name evidence="1" type="ORF">GCM10011573_37950</name>
</gene>
<evidence type="ECO:0000313" key="2">
    <source>
        <dbReference type="Proteomes" id="UP000630615"/>
    </source>
</evidence>
<keyword evidence="2" id="KW-1185">Reference proteome</keyword>
<protein>
    <submittedName>
        <fullName evidence="1">Uncharacterized protein</fullName>
    </submittedName>
</protein>
<name>A0ABQ1PVM7_9ENTE</name>
<sequence>MKENTNTQVDFEWQAIQIAKELTVAKLSNASVASSTEEVGEHIGKMFLAIHKEVKKSFTNSDK</sequence>
<dbReference type="RefSeq" id="WP_088269581.1">
    <property type="nucleotide sequence ID" value="NZ_BMKI01000019.1"/>
</dbReference>
<comment type="caution">
    <text evidence="1">The sequence shown here is derived from an EMBL/GenBank/DDBJ whole genome shotgun (WGS) entry which is preliminary data.</text>
</comment>
<evidence type="ECO:0000313" key="1">
    <source>
        <dbReference type="EMBL" id="GGD04873.1"/>
    </source>
</evidence>
<accession>A0ABQ1PVM7</accession>
<dbReference type="EMBL" id="BMKI01000019">
    <property type="protein sequence ID" value="GGD04873.1"/>
    <property type="molecule type" value="Genomic_DNA"/>
</dbReference>
<proteinExistence type="predicted"/>
<dbReference type="Proteomes" id="UP000630615">
    <property type="component" value="Unassembled WGS sequence"/>
</dbReference>
<reference evidence="2" key="1">
    <citation type="journal article" date="2019" name="Int. J. Syst. Evol. Microbiol.">
        <title>The Global Catalogue of Microorganisms (GCM) 10K type strain sequencing project: providing services to taxonomists for standard genome sequencing and annotation.</title>
        <authorList>
            <consortium name="The Broad Institute Genomics Platform"/>
            <consortium name="The Broad Institute Genome Sequencing Center for Infectious Disease"/>
            <person name="Wu L."/>
            <person name="Ma J."/>
        </authorList>
    </citation>
    <scope>NUCLEOTIDE SEQUENCE [LARGE SCALE GENOMIC DNA]</scope>
    <source>
        <strain evidence="2">CGMCC 1.15942</strain>
    </source>
</reference>
<organism evidence="1 2">
    <name type="scientific">Enterococcus wangshanyuanii</name>
    <dbReference type="NCBI Taxonomy" id="2005703"/>
    <lineage>
        <taxon>Bacteria</taxon>
        <taxon>Bacillati</taxon>
        <taxon>Bacillota</taxon>
        <taxon>Bacilli</taxon>
        <taxon>Lactobacillales</taxon>
        <taxon>Enterococcaceae</taxon>
        <taxon>Enterococcus</taxon>
    </lineage>
</organism>